<accession>A0A437R0P3</accession>
<dbReference type="InterPro" id="IPR052340">
    <property type="entry name" value="RNase_Y/CdgJ"/>
</dbReference>
<name>A0A437R0P3_9GAMM</name>
<dbReference type="Pfam" id="PF08668">
    <property type="entry name" value="HDOD"/>
    <property type="match status" value="1"/>
</dbReference>
<dbReference type="EMBL" id="SACS01000005">
    <property type="protein sequence ID" value="RVU40287.1"/>
    <property type="molecule type" value="Genomic_DNA"/>
</dbReference>
<gene>
    <name evidence="3" type="ORF">EOE67_06745</name>
</gene>
<dbReference type="Gene3D" id="3.20.20.450">
    <property type="entry name" value="EAL domain"/>
    <property type="match status" value="1"/>
</dbReference>
<dbReference type="OrthoDB" id="9804751at2"/>
<dbReference type="PIRSF" id="PIRSF003180">
    <property type="entry name" value="DiGMPpdiest_YuxH"/>
    <property type="match status" value="1"/>
</dbReference>
<dbReference type="PANTHER" id="PTHR33525">
    <property type="match status" value="1"/>
</dbReference>
<reference evidence="3 4" key="1">
    <citation type="submission" date="2019-01" db="EMBL/GenBank/DDBJ databases">
        <authorList>
            <person name="Chen W.-M."/>
        </authorList>
    </citation>
    <scope>NUCLEOTIDE SEQUENCE [LARGE SCALE GENOMIC DNA]</scope>
    <source>
        <strain evidence="3 4">KYPC3</strain>
    </source>
</reference>
<dbReference type="Proteomes" id="UP000283077">
    <property type="component" value="Unassembled WGS sequence"/>
</dbReference>
<dbReference type="SMART" id="SM00052">
    <property type="entry name" value="EAL"/>
    <property type="match status" value="1"/>
</dbReference>
<dbReference type="Pfam" id="PF00563">
    <property type="entry name" value="EAL"/>
    <property type="match status" value="1"/>
</dbReference>
<dbReference type="PANTHER" id="PTHR33525:SF4">
    <property type="entry name" value="CYCLIC DI-GMP PHOSPHODIESTERASE CDGJ"/>
    <property type="match status" value="1"/>
</dbReference>
<dbReference type="RefSeq" id="WP_127698273.1">
    <property type="nucleotide sequence ID" value="NZ_SACS01000005.1"/>
</dbReference>
<dbReference type="InterPro" id="IPR035919">
    <property type="entry name" value="EAL_sf"/>
</dbReference>
<dbReference type="SUPFAM" id="SSF141868">
    <property type="entry name" value="EAL domain-like"/>
    <property type="match status" value="1"/>
</dbReference>
<dbReference type="SUPFAM" id="SSF109604">
    <property type="entry name" value="HD-domain/PDEase-like"/>
    <property type="match status" value="1"/>
</dbReference>
<feature type="domain" description="HDOD" evidence="2">
    <location>
        <begin position="198"/>
        <end position="385"/>
    </location>
</feature>
<feature type="domain" description="EAL" evidence="1">
    <location>
        <begin position="1"/>
        <end position="204"/>
    </location>
</feature>
<organism evidence="3 4">
    <name type="scientific">Rheinheimera riviphila</name>
    <dbReference type="NCBI Taxonomy" id="1834037"/>
    <lineage>
        <taxon>Bacteria</taxon>
        <taxon>Pseudomonadati</taxon>
        <taxon>Pseudomonadota</taxon>
        <taxon>Gammaproteobacteria</taxon>
        <taxon>Chromatiales</taxon>
        <taxon>Chromatiaceae</taxon>
        <taxon>Rheinheimera</taxon>
    </lineage>
</organism>
<evidence type="ECO:0000259" key="1">
    <source>
        <dbReference type="PROSITE" id="PS50883"/>
    </source>
</evidence>
<dbReference type="InterPro" id="IPR014408">
    <property type="entry name" value="dGMP_Pdiesterase_EAL/HD-GYP"/>
</dbReference>
<sequence length="407" mass="46306">MYCYMARQPILDAEKNLYGYELLFRDGVANCFPNINADEATSKLITEHHLLMGVEKITGSRMAFINFSADTLIHHFPTSIDPKSMVIEILETVPISRELLTACRELHRMGYQLALDDHDFEPKWDIFLPYISIIKVDVQQFNMLQISKYISRIKHHPVTLLAEKVETAAEYQKLKQLGFNLFQGYFFARPEMLKHKKIASSKLNLLLLISESSKVELDFDQLSAIVERDLGLSYKLLRFVNSSSFAREKPIGSLKHAMVYMGEAELKKFIALLALANLSEDNGSELLNMSMVRARFCDLMAQMNHDPENPPSAFLTGLFSLVDALLEQPLADLLEDLPILPEIKEALVAHQGKLGQYLELAKAFEQADWELQQQLSQKLFGKAIDLSPHYMQAVDWAHGLLLTARSN</sequence>
<evidence type="ECO:0000313" key="3">
    <source>
        <dbReference type="EMBL" id="RVU40287.1"/>
    </source>
</evidence>
<protein>
    <submittedName>
        <fullName evidence="3">HDOD domain-containing protein</fullName>
    </submittedName>
</protein>
<comment type="caution">
    <text evidence="3">The sequence shown here is derived from an EMBL/GenBank/DDBJ whole genome shotgun (WGS) entry which is preliminary data.</text>
</comment>
<dbReference type="PROSITE" id="PS50883">
    <property type="entry name" value="EAL"/>
    <property type="match status" value="1"/>
</dbReference>
<evidence type="ECO:0000313" key="4">
    <source>
        <dbReference type="Proteomes" id="UP000283077"/>
    </source>
</evidence>
<dbReference type="PROSITE" id="PS51833">
    <property type="entry name" value="HDOD"/>
    <property type="match status" value="1"/>
</dbReference>
<keyword evidence="4" id="KW-1185">Reference proteome</keyword>
<proteinExistence type="predicted"/>
<evidence type="ECO:0000259" key="2">
    <source>
        <dbReference type="PROSITE" id="PS51833"/>
    </source>
</evidence>
<dbReference type="InterPro" id="IPR001633">
    <property type="entry name" value="EAL_dom"/>
</dbReference>
<dbReference type="Gene3D" id="1.10.3210.10">
    <property type="entry name" value="Hypothetical protein af1432"/>
    <property type="match status" value="1"/>
</dbReference>
<dbReference type="AlphaFoldDB" id="A0A437R0P3"/>
<dbReference type="InterPro" id="IPR013976">
    <property type="entry name" value="HDOD"/>
</dbReference>